<proteinExistence type="predicted"/>
<reference evidence="1 2" key="1">
    <citation type="submission" date="2018-09" db="EMBL/GenBank/DDBJ databases">
        <authorList>
            <person name="Zhu H."/>
        </authorList>
    </citation>
    <scope>NUCLEOTIDE SEQUENCE [LARGE SCALE GENOMIC DNA]</scope>
    <source>
        <strain evidence="1 2">K1W22B-8</strain>
    </source>
</reference>
<keyword evidence="2" id="KW-1185">Reference proteome</keyword>
<dbReference type="Proteomes" id="UP000284605">
    <property type="component" value="Unassembled WGS sequence"/>
</dbReference>
<sequence>MSLRANWVSAGDRALSAGAEIVTVRNREGIDPFTGCAIWRCTTETGSYFVCECQLLPLRPGVLLASLVAEGGRA</sequence>
<evidence type="ECO:0000313" key="2">
    <source>
        <dbReference type="Proteomes" id="UP000284605"/>
    </source>
</evidence>
<name>A0A418WU87_9PROT</name>
<organism evidence="1 2">
    <name type="scientific">Oleomonas cavernae</name>
    <dbReference type="NCBI Taxonomy" id="2320859"/>
    <lineage>
        <taxon>Bacteria</taxon>
        <taxon>Pseudomonadati</taxon>
        <taxon>Pseudomonadota</taxon>
        <taxon>Alphaproteobacteria</taxon>
        <taxon>Acetobacterales</taxon>
        <taxon>Acetobacteraceae</taxon>
        <taxon>Oleomonas</taxon>
    </lineage>
</organism>
<dbReference type="AlphaFoldDB" id="A0A418WU87"/>
<evidence type="ECO:0000313" key="1">
    <source>
        <dbReference type="EMBL" id="RJF94833.1"/>
    </source>
</evidence>
<gene>
    <name evidence="1" type="ORF">D3874_03190</name>
</gene>
<comment type="caution">
    <text evidence="1">The sequence shown here is derived from an EMBL/GenBank/DDBJ whole genome shotgun (WGS) entry which is preliminary data.</text>
</comment>
<protein>
    <submittedName>
        <fullName evidence="1">Uncharacterized protein</fullName>
    </submittedName>
</protein>
<dbReference type="RefSeq" id="WP_119776404.1">
    <property type="nucleotide sequence ID" value="NZ_QYUK01000008.1"/>
</dbReference>
<dbReference type="EMBL" id="QYUK01000008">
    <property type="protein sequence ID" value="RJF94833.1"/>
    <property type="molecule type" value="Genomic_DNA"/>
</dbReference>
<accession>A0A418WU87</accession>